<dbReference type="SUPFAM" id="SSF56176">
    <property type="entry name" value="FAD-binding/transporter-associated domain-like"/>
    <property type="match status" value="1"/>
</dbReference>
<evidence type="ECO:0000259" key="7">
    <source>
        <dbReference type="PROSITE" id="PS51371"/>
    </source>
</evidence>
<keyword evidence="4" id="KW-0677">Repeat</keyword>
<name>A0AA34R3I4_BORHD</name>
<evidence type="ECO:0000256" key="2">
    <source>
        <dbReference type="ARBA" id="ARBA00006337"/>
    </source>
</evidence>
<dbReference type="Proteomes" id="UP000008834">
    <property type="component" value="Chromosome"/>
</dbReference>
<dbReference type="PANTHER" id="PTHR22777:SF32">
    <property type="entry name" value="UPF0053 INNER MEMBRANE PROTEIN YFJD"/>
    <property type="match status" value="1"/>
</dbReference>
<dbReference type="Gene3D" id="3.30.465.10">
    <property type="match status" value="1"/>
</dbReference>
<dbReference type="SMART" id="SM01091">
    <property type="entry name" value="CorC_HlyC"/>
    <property type="match status" value="1"/>
</dbReference>
<dbReference type="SUPFAM" id="SSF54631">
    <property type="entry name" value="CBS-domain pair"/>
    <property type="match status" value="1"/>
</dbReference>
<dbReference type="Gene3D" id="3.10.580.10">
    <property type="entry name" value="CBS-domain"/>
    <property type="match status" value="1"/>
</dbReference>
<proteinExistence type="inferred from homology"/>
<dbReference type="EMBL" id="CP000048">
    <property type="protein sequence ID" value="AAX16581.1"/>
    <property type="molecule type" value="Genomic_DNA"/>
</dbReference>
<dbReference type="InterPro" id="IPR046342">
    <property type="entry name" value="CBS_dom_sf"/>
</dbReference>
<organism evidence="8 9">
    <name type="scientific">Borrelia hermsii (strain HS1 / DAH)</name>
    <dbReference type="NCBI Taxonomy" id="314723"/>
    <lineage>
        <taxon>Bacteria</taxon>
        <taxon>Pseudomonadati</taxon>
        <taxon>Spirochaetota</taxon>
        <taxon>Spirochaetia</taxon>
        <taxon>Spirochaetales</taxon>
        <taxon>Borreliaceae</taxon>
        <taxon>Borrelia</taxon>
    </lineage>
</organism>
<gene>
    <name evidence="8" type="ordered locus">BH0059</name>
</gene>
<evidence type="ECO:0000313" key="9">
    <source>
        <dbReference type="Proteomes" id="UP000008834"/>
    </source>
</evidence>
<evidence type="ECO:0000256" key="6">
    <source>
        <dbReference type="PROSITE-ProRule" id="PRU00703"/>
    </source>
</evidence>
<evidence type="ECO:0000256" key="3">
    <source>
        <dbReference type="ARBA" id="ARBA00022475"/>
    </source>
</evidence>
<dbReference type="InterPro" id="IPR036318">
    <property type="entry name" value="FAD-bd_PCMH-like_sf"/>
</dbReference>
<evidence type="ECO:0000256" key="1">
    <source>
        <dbReference type="ARBA" id="ARBA00004651"/>
    </source>
</evidence>
<dbReference type="KEGG" id="bhr:BH0059"/>
<comment type="subcellular location">
    <subcellularLocation>
        <location evidence="1">Cell membrane</location>
        <topology evidence="1">Multi-pass membrane protein</topology>
    </subcellularLocation>
</comment>
<dbReference type="Pfam" id="PF03471">
    <property type="entry name" value="CorC_HlyC"/>
    <property type="match status" value="1"/>
</dbReference>
<feature type="domain" description="CBS" evidence="7">
    <location>
        <begin position="47"/>
        <end position="110"/>
    </location>
</feature>
<sequence>MMFKFLSFKNKKIKRDDDKNIEEKSRFETSLLKNFNSLKETIVKEIMIPRISVVFVDYSVSKDEILKVVTSSNHSRFPVYRETIDDIIGIIHTKDILLHMWKKDFYEIDLRDIMRKVMFVPESKKIDSLLKEFQENHVHIAIVVDEYGGVSGLVTLEDILEEIVGDIQDEFDNELDEIVPLDDGSYLCTARVLIEDLNEKLGLSLPDGDFDTLGGFVYDLFGRIPLKNENIKYNNLTFTIKNMHQRNIKVIKISQKESL</sequence>
<keyword evidence="3" id="KW-1003">Cell membrane</keyword>
<dbReference type="PANTHER" id="PTHR22777">
    <property type="entry name" value="HEMOLYSIN-RELATED"/>
    <property type="match status" value="1"/>
</dbReference>
<comment type="similarity">
    <text evidence="2">Belongs to the UPF0053 family.</text>
</comment>
<dbReference type="Pfam" id="PF00571">
    <property type="entry name" value="CBS"/>
    <property type="match status" value="2"/>
</dbReference>
<dbReference type="InterPro" id="IPR044751">
    <property type="entry name" value="Ion_transp-like_CBS"/>
</dbReference>
<keyword evidence="3" id="KW-0472">Membrane</keyword>
<dbReference type="CDD" id="cd04590">
    <property type="entry name" value="CBS_pair_CorC_HlyC_assoc"/>
    <property type="match status" value="1"/>
</dbReference>
<feature type="domain" description="CBS" evidence="7">
    <location>
        <begin position="113"/>
        <end position="170"/>
    </location>
</feature>
<keyword evidence="5 6" id="KW-0129">CBS domain</keyword>
<dbReference type="GO" id="GO:0050660">
    <property type="term" value="F:flavin adenine dinucleotide binding"/>
    <property type="evidence" value="ECO:0007669"/>
    <property type="project" value="InterPro"/>
</dbReference>
<dbReference type="PROSITE" id="PS51371">
    <property type="entry name" value="CBS"/>
    <property type="match status" value="2"/>
</dbReference>
<reference evidence="9" key="1">
    <citation type="submission" date="2004-12" db="EMBL/GenBank/DDBJ databases">
        <title>The genome sequence of Borrelia hermsii and Borrelia turicatae: comparative analysis of two agents of endemic N. America relapsing fever.</title>
        <authorList>
            <person name="Porcella S.F."/>
            <person name="Raffel S.J."/>
            <person name="Schrumpf M.E."/>
            <person name="Montgomery B."/>
            <person name="Smith T."/>
            <person name="Schwan T.G."/>
        </authorList>
    </citation>
    <scope>NUCLEOTIDE SEQUENCE [LARGE SCALE GENOMIC DNA]</scope>
    <source>
        <strain evidence="9">HS1 / DAH</strain>
    </source>
</reference>
<dbReference type="GO" id="GO:0005886">
    <property type="term" value="C:plasma membrane"/>
    <property type="evidence" value="ECO:0007669"/>
    <property type="project" value="UniProtKB-SubCell"/>
</dbReference>
<accession>A0AA34R3I4</accession>
<protein>
    <submittedName>
        <fullName evidence="8">Magnesium and cobalt efflux protein CorC</fullName>
    </submittedName>
</protein>
<evidence type="ECO:0000256" key="5">
    <source>
        <dbReference type="ARBA" id="ARBA00023122"/>
    </source>
</evidence>
<dbReference type="FunFam" id="3.10.580.10:FF:000002">
    <property type="entry name" value="Magnesium/cobalt efflux protein CorC"/>
    <property type="match status" value="1"/>
</dbReference>
<dbReference type="AlphaFoldDB" id="A0AA34R3I4"/>
<evidence type="ECO:0000313" key="8">
    <source>
        <dbReference type="EMBL" id="AAX16581.1"/>
    </source>
</evidence>
<dbReference type="InterPro" id="IPR005170">
    <property type="entry name" value="Transptr-assoc_dom"/>
</dbReference>
<dbReference type="InterPro" id="IPR000644">
    <property type="entry name" value="CBS_dom"/>
</dbReference>
<evidence type="ECO:0000256" key="4">
    <source>
        <dbReference type="ARBA" id="ARBA00022737"/>
    </source>
</evidence>
<dbReference type="InterPro" id="IPR016169">
    <property type="entry name" value="FAD-bd_PCMH_sub2"/>
</dbReference>